<proteinExistence type="predicted"/>
<feature type="chain" id="PRO_5009308417" evidence="1">
    <location>
        <begin position="22"/>
        <end position="103"/>
    </location>
</feature>
<keyword evidence="1" id="KW-0732">Signal</keyword>
<evidence type="ECO:0000313" key="2">
    <source>
        <dbReference type="Proteomes" id="UP000095282"/>
    </source>
</evidence>
<feature type="signal peptide" evidence="1">
    <location>
        <begin position="1"/>
        <end position="21"/>
    </location>
</feature>
<dbReference type="Proteomes" id="UP000095282">
    <property type="component" value="Unplaced"/>
</dbReference>
<organism evidence="2 3">
    <name type="scientific">Caenorhabditis tropicalis</name>
    <dbReference type="NCBI Taxonomy" id="1561998"/>
    <lineage>
        <taxon>Eukaryota</taxon>
        <taxon>Metazoa</taxon>
        <taxon>Ecdysozoa</taxon>
        <taxon>Nematoda</taxon>
        <taxon>Chromadorea</taxon>
        <taxon>Rhabditida</taxon>
        <taxon>Rhabditina</taxon>
        <taxon>Rhabditomorpha</taxon>
        <taxon>Rhabditoidea</taxon>
        <taxon>Rhabditidae</taxon>
        <taxon>Peloderinae</taxon>
        <taxon>Caenorhabditis</taxon>
    </lineage>
</organism>
<protein>
    <submittedName>
        <fullName evidence="3">Saposin B-type domain-containing protein</fullName>
    </submittedName>
</protein>
<dbReference type="eggNOG" id="ENOG502TJ94">
    <property type="taxonomic scope" value="Eukaryota"/>
</dbReference>
<name>A0A1I7U4Y3_9PELO</name>
<dbReference type="WBParaSite" id="Csp11.Scaffold629.g14894.t1">
    <property type="protein sequence ID" value="Csp11.Scaffold629.g14894.t1"/>
    <property type="gene ID" value="Csp11.Scaffold629.g14894"/>
</dbReference>
<keyword evidence="2" id="KW-1185">Reference proteome</keyword>
<sequence length="103" mass="11264">MIRFMVAPLLLLLLLVSSVTPESTPRPEPKVVCLFCEGLLDIPQTDDDAQVVLKFACDSIENQLLAGACRTLASAIHTTHTWPAFKWFLEKIKGPACALLCPA</sequence>
<dbReference type="AlphaFoldDB" id="A0A1I7U4Y3"/>
<reference evidence="3" key="1">
    <citation type="submission" date="2016-11" db="UniProtKB">
        <authorList>
            <consortium name="WormBaseParasite"/>
        </authorList>
    </citation>
    <scope>IDENTIFICATION</scope>
</reference>
<evidence type="ECO:0000256" key="1">
    <source>
        <dbReference type="SAM" id="SignalP"/>
    </source>
</evidence>
<accession>A0A1I7U4Y3</accession>
<evidence type="ECO:0000313" key="3">
    <source>
        <dbReference type="WBParaSite" id="Csp11.Scaffold629.g14894.t1"/>
    </source>
</evidence>